<dbReference type="InterPro" id="IPR005064">
    <property type="entry name" value="BUG"/>
</dbReference>
<sequence length="325" mass="35095">MKIKWQPFLAAAGMAIAVSSGAAKANSFPSHTITMVVPWPPGGPSDMGARPLAAHMQKVLGRPVVIENQAGESGNVGSNMVANARPDGHTLLFTSSGPIVINPYLNATMPYDAQKDFTPISSLLQVPLVLVVNPSVPAHNLQELLTYIKGQNGNFHWASAGNGTTQHLAGELFRINGKLDMIHVPYRGTAPAIADLLRGRVTMMFDSTIAIVPHIRAGKVRPIAITSPERSKLLPNVPTFAEAGLPDVKISAWYGLFAPANTSTNVINKLNWTILDFMQTKEYKRIQDETGSGSVHDTPEDFAAFIKQEAIKWQNLTKTTGTKIN</sequence>
<dbReference type="EMBL" id="JAHSPR010000003">
    <property type="protein sequence ID" value="MBV4396541.1"/>
    <property type="molecule type" value="Genomic_DNA"/>
</dbReference>
<evidence type="ECO:0000313" key="3">
    <source>
        <dbReference type="EMBL" id="MBV4396541.1"/>
    </source>
</evidence>
<dbReference type="RefSeq" id="WP_217734707.1">
    <property type="nucleotide sequence ID" value="NZ_JAHSPR010000003.1"/>
</dbReference>
<evidence type="ECO:0000313" key="4">
    <source>
        <dbReference type="Proteomes" id="UP000722165"/>
    </source>
</evidence>
<protein>
    <submittedName>
        <fullName evidence="3">Tripartite tricarboxylate transporter substrate binding protein</fullName>
    </submittedName>
</protein>
<comment type="similarity">
    <text evidence="1">Belongs to the UPF0065 (bug) family.</text>
</comment>
<name>A0ABS6NLN2_9BURK</name>
<comment type="caution">
    <text evidence="3">The sequence shown here is derived from an EMBL/GenBank/DDBJ whole genome shotgun (WGS) entry which is preliminary data.</text>
</comment>
<dbReference type="PANTHER" id="PTHR42928:SF5">
    <property type="entry name" value="BLR1237 PROTEIN"/>
    <property type="match status" value="1"/>
</dbReference>
<dbReference type="PANTHER" id="PTHR42928">
    <property type="entry name" value="TRICARBOXYLATE-BINDING PROTEIN"/>
    <property type="match status" value="1"/>
</dbReference>
<keyword evidence="2" id="KW-0732">Signal</keyword>
<gene>
    <name evidence="3" type="ORF">KU392_04615</name>
</gene>
<evidence type="ECO:0000256" key="2">
    <source>
        <dbReference type="SAM" id="SignalP"/>
    </source>
</evidence>
<organism evidence="3 4">
    <name type="scientific">Advenella alkanexedens</name>
    <dbReference type="NCBI Taxonomy" id="1481665"/>
    <lineage>
        <taxon>Bacteria</taxon>
        <taxon>Pseudomonadati</taxon>
        <taxon>Pseudomonadota</taxon>
        <taxon>Betaproteobacteria</taxon>
        <taxon>Burkholderiales</taxon>
        <taxon>Alcaligenaceae</taxon>
    </lineage>
</organism>
<keyword evidence="4" id="KW-1185">Reference proteome</keyword>
<feature type="signal peptide" evidence="2">
    <location>
        <begin position="1"/>
        <end position="25"/>
    </location>
</feature>
<accession>A0ABS6NLN2</accession>
<dbReference type="PIRSF" id="PIRSF017082">
    <property type="entry name" value="YflP"/>
    <property type="match status" value="1"/>
</dbReference>
<dbReference type="CDD" id="cd07012">
    <property type="entry name" value="PBP2_Bug_TTT"/>
    <property type="match status" value="1"/>
</dbReference>
<proteinExistence type="inferred from homology"/>
<evidence type="ECO:0000256" key="1">
    <source>
        <dbReference type="ARBA" id="ARBA00006987"/>
    </source>
</evidence>
<feature type="chain" id="PRO_5046150773" evidence="2">
    <location>
        <begin position="26"/>
        <end position="325"/>
    </location>
</feature>
<dbReference type="Proteomes" id="UP000722165">
    <property type="component" value="Unassembled WGS sequence"/>
</dbReference>
<dbReference type="Pfam" id="PF03401">
    <property type="entry name" value="TctC"/>
    <property type="match status" value="1"/>
</dbReference>
<reference evidence="3 4" key="1">
    <citation type="submission" date="2021-06" db="EMBL/GenBank/DDBJ databases">
        <authorList>
            <person name="Lu T."/>
            <person name="Wang Q."/>
            <person name="Han X."/>
        </authorList>
    </citation>
    <scope>NUCLEOTIDE SEQUENCE [LARGE SCALE GENOMIC DNA]</scope>
    <source>
        <strain evidence="3 4">LAM0050</strain>
    </source>
</reference>